<evidence type="ECO:0000256" key="1">
    <source>
        <dbReference type="ARBA" id="ARBA00004162"/>
    </source>
</evidence>
<dbReference type="STRING" id="50429.A0A2B4SIJ0"/>
<keyword evidence="3" id="KW-1003">Cell membrane</keyword>
<dbReference type="PROSITE" id="PS51450">
    <property type="entry name" value="LRR"/>
    <property type="match status" value="1"/>
</dbReference>
<dbReference type="PANTHER" id="PTHR46473:SF23">
    <property type="entry name" value="GH08155P"/>
    <property type="match status" value="1"/>
</dbReference>
<dbReference type="InterPro" id="IPR051432">
    <property type="entry name" value="KCNMA1_auxiliary"/>
</dbReference>
<dbReference type="OrthoDB" id="10031018at2759"/>
<evidence type="ECO:0000256" key="7">
    <source>
        <dbReference type="ARBA" id="ARBA00022737"/>
    </source>
</evidence>
<evidence type="ECO:0000313" key="15">
    <source>
        <dbReference type="Proteomes" id="UP000225706"/>
    </source>
</evidence>
<keyword evidence="8" id="KW-1133">Transmembrane helix</keyword>
<organism evidence="14 15">
    <name type="scientific">Stylophora pistillata</name>
    <name type="common">Smooth cauliflower coral</name>
    <dbReference type="NCBI Taxonomy" id="50429"/>
    <lineage>
        <taxon>Eukaryota</taxon>
        <taxon>Metazoa</taxon>
        <taxon>Cnidaria</taxon>
        <taxon>Anthozoa</taxon>
        <taxon>Hexacorallia</taxon>
        <taxon>Scleractinia</taxon>
        <taxon>Astrocoeniina</taxon>
        <taxon>Pocilloporidae</taxon>
        <taxon>Stylophora</taxon>
    </lineage>
</organism>
<dbReference type="GO" id="GO:0034220">
    <property type="term" value="P:monoatomic ion transmembrane transport"/>
    <property type="evidence" value="ECO:0007669"/>
    <property type="project" value="UniProtKB-KW"/>
</dbReference>
<comment type="caution">
    <text evidence="14">The sequence shown here is derived from an EMBL/GenBank/DDBJ whole genome shotgun (WGS) entry which is preliminary data.</text>
</comment>
<dbReference type="Gene3D" id="3.80.10.10">
    <property type="entry name" value="Ribonuclease Inhibitor"/>
    <property type="match status" value="1"/>
</dbReference>
<evidence type="ECO:0000256" key="6">
    <source>
        <dbReference type="ARBA" id="ARBA00022729"/>
    </source>
</evidence>
<reference evidence="15" key="1">
    <citation type="journal article" date="2017" name="bioRxiv">
        <title>Comparative analysis of the genomes of Stylophora pistillata and Acropora digitifera provides evidence for extensive differences between species of corals.</title>
        <authorList>
            <person name="Voolstra C.R."/>
            <person name="Li Y."/>
            <person name="Liew Y.J."/>
            <person name="Baumgarten S."/>
            <person name="Zoccola D."/>
            <person name="Flot J.-F."/>
            <person name="Tambutte S."/>
            <person name="Allemand D."/>
            <person name="Aranda M."/>
        </authorList>
    </citation>
    <scope>NUCLEOTIDE SEQUENCE [LARGE SCALE GENOMIC DNA]</scope>
</reference>
<dbReference type="Pfam" id="PF13855">
    <property type="entry name" value="LRR_8"/>
    <property type="match status" value="1"/>
</dbReference>
<dbReference type="SMART" id="SM00369">
    <property type="entry name" value="LRR_TYP"/>
    <property type="match status" value="4"/>
</dbReference>
<evidence type="ECO:0000256" key="4">
    <source>
        <dbReference type="ARBA" id="ARBA00022614"/>
    </source>
</evidence>
<dbReference type="Pfam" id="PF00560">
    <property type="entry name" value="LRR_1"/>
    <property type="match status" value="1"/>
</dbReference>
<keyword evidence="6 13" id="KW-0732">Signal</keyword>
<dbReference type="SUPFAM" id="SSF52058">
    <property type="entry name" value="L domain-like"/>
    <property type="match status" value="1"/>
</dbReference>
<dbReference type="InterPro" id="IPR001611">
    <property type="entry name" value="Leu-rich_rpt"/>
</dbReference>
<dbReference type="InterPro" id="IPR003591">
    <property type="entry name" value="Leu-rich_rpt_typical-subtyp"/>
</dbReference>
<keyword evidence="2" id="KW-0813">Transport</keyword>
<keyword evidence="12" id="KW-0407">Ion channel</keyword>
<keyword evidence="7" id="KW-0677">Repeat</keyword>
<dbReference type="EMBL" id="LSMT01000084">
    <property type="protein sequence ID" value="PFX28378.1"/>
    <property type="molecule type" value="Genomic_DNA"/>
</dbReference>
<keyword evidence="9" id="KW-0406">Ion transport</keyword>
<protein>
    <submittedName>
        <fullName evidence="14">Leucine-rich repeat-containing protein 3</fullName>
    </submittedName>
</protein>
<evidence type="ECO:0000256" key="2">
    <source>
        <dbReference type="ARBA" id="ARBA00022448"/>
    </source>
</evidence>
<keyword evidence="10" id="KW-0472">Membrane</keyword>
<evidence type="ECO:0000256" key="12">
    <source>
        <dbReference type="ARBA" id="ARBA00023303"/>
    </source>
</evidence>
<evidence type="ECO:0000256" key="13">
    <source>
        <dbReference type="SAM" id="SignalP"/>
    </source>
</evidence>
<keyword evidence="15" id="KW-1185">Reference proteome</keyword>
<keyword evidence="11" id="KW-1015">Disulfide bond</keyword>
<evidence type="ECO:0000256" key="10">
    <source>
        <dbReference type="ARBA" id="ARBA00023136"/>
    </source>
</evidence>
<dbReference type="GO" id="GO:0005886">
    <property type="term" value="C:plasma membrane"/>
    <property type="evidence" value="ECO:0007669"/>
    <property type="project" value="UniProtKB-SubCell"/>
</dbReference>
<keyword evidence="5" id="KW-0812">Transmembrane</keyword>
<dbReference type="InterPro" id="IPR032675">
    <property type="entry name" value="LRR_dom_sf"/>
</dbReference>
<dbReference type="PANTHER" id="PTHR46473">
    <property type="entry name" value="GH08155P"/>
    <property type="match status" value="1"/>
</dbReference>
<feature type="signal peptide" evidence="13">
    <location>
        <begin position="1"/>
        <end position="19"/>
    </location>
</feature>
<name>A0A2B4SIJ0_STYPI</name>
<sequence length="268" mass="30619">MRTAFINLIFVLLMLFGCGVMPSFNCPPKCGCEQKENGYSVKCVNKGLKSPVNPNDLPDDTFELILSGNELDKIEPDAFSGLNRLTKLDLSGNKLSLLDEGVFRKLKNIKMIDVSRNQLFMLNKTQFYECRSLRTIDLSSNRLTLLPDGLFNSLDKLQKINKLWKKLREFTMGSAEEGNLSNEGLAKMVITLTFTMTRIEDNANKLVQFMRQLILTFDKVILLMHNNLKAEHEAVKDMLNKIVQPYNHQLSDTTKHLVKKKKTKSEHC</sequence>
<evidence type="ECO:0000256" key="3">
    <source>
        <dbReference type="ARBA" id="ARBA00022475"/>
    </source>
</evidence>
<comment type="subcellular location">
    <subcellularLocation>
        <location evidence="1">Cell membrane</location>
        <topology evidence="1">Single-pass membrane protein</topology>
    </subcellularLocation>
</comment>
<gene>
    <name evidence="14" type="primary">lrrc3</name>
    <name evidence="14" type="ORF">AWC38_SpisGene6868</name>
</gene>
<evidence type="ECO:0000256" key="5">
    <source>
        <dbReference type="ARBA" id="ARBA00022692"/>
    </source>
</evidence>
<proteinExistence type="predicted"/>
<dbReference type="PROSITE" id="PS51257">
    <property type="entry name" value="PROKAR_LIPOPROTEIN"/>
    <property type="match status" value="1"/>
</dbReference>
<evidence type="ECO:0000313" key="14">
    <source>
        <dbReference type="EMBL" id="PFX28378.1"/>
    </source>
</evidence>
<accession>A0A2B4SIJ0</accession>
<keyword evidence="4" id="KW-0433">Leucine-rich repeat</keyword>
<dbReference type="PRINTS" id="PR00019">
    <property type="entry name" value="LEURICHRPT"/>
</dbReference>
<dbReference type="AlphaFoldDB" id="A0A2B4SIJ0"/>
<evidence type="ECO:0000256" key="11">
    <source>
        <dbReference type="ARBA" id="ARBA00023157"/>
    </source>
</evidence>
<dbReference type="Proteomes" id="UP000225706">
    <property type="component" value="Unassembled WGS sequence"/>
</dbReference>
<feature type="chain" id="PRO_5012812359" evidence="13">
    <location>
        <begin position="20"/>
        <end position="268"/>
    </location>
</feature>
<evidence type="ECO:0000256" key="8">
    <source>
        <dbReference type="ARBA" id="ARBA00022989"/>
    </source>
</evidence>
<evidence type="ECO:0000256" key="9">
    <source>
        <dbReference type="ARBA" id="ARBA00023065"/>
    </source>
</evidence>